<gene>
    <name evidence="8" type="ORF">Ddye_017959</name>
</gene>
<evidence type="ECO:0000313" key="9">
    <source>
        <dbReference type="Proteomes" id="UP001280121"/>
    </source>
</evidence>
<organism evidence="8 9">
    <name type="scientific">Dipteronia dyeriana</name>
    <dbReference type="NCBI Taxonomy" id="168575"/>
    <lineage>
        <taxon>Eukaryota</taxon>
        <taxon>Viridiplantae</taxon>
        <taxon>Streptophyta</taxon>
        <taxon>Embryophyta</taxon>
        <taxon>Tracheophyta</taxon>
        <taxon>Spermatophyta</taxon>
        <taxon>Magnoliopsida</taxon>
        <taxon>eudicotyledons</taxon>
        <taxon>Gunneridae</taxon>
        <taxon>Pentapetalae</taxon>
        <taxon>rosids</taxon>
        <taxon>malvids</taxon>
        <taxon>Sapindales</taxon>
        <taxon>Sapindaceae</taxon>
        <taxon>Hippocastanoideae</taxon>
        <taxon>Acereae</taxon>
        <taxon>Dipteronia</taxon>
    </lineage>
</organism>
<name>A0AAD9UAM9_9ROSI</name>
<dbReference type="AlphaFoldDB" id="A0AAD9UAM9"/>
<sequence length="113" mass="13439">MFRMFMQFYNFIEVKYLPVVFPSNNQKENALHFAEKTSHALASAFNVVETSHSYGEVMLQMRASQLKQIFIYFSFINAYIFAIIFIFIFAYRYFIIVFCLNQGVMCLNSDMWT</sequence>
<accession>A0AAD9UAM9</accession>
<dbReference type="Proteomes" id="UP001280121">
    <property type="component" value="Unassembled WGS sequence"/>
</dbReference>
<dbReference type="GO" id="GO:0006644">
    <property type="term" value="P:phospholipid metabolic process"/>
    <property type="evidence" value="ECO:0007669"/>
    <property type="project" value="TreeGrafter"/>
</dbReference>
<keyword evidence="2 7" id="KW-0812">Transmembrane</keyword>
<evidence type="ECO:0000256" key="2">
    <source>
        <dbReference type="ARBA" id="ARBA00022692"/>
    </source>
</evidence>
<protein>
    <submittedName>
        <fullName evidence="8">Uncharacterized protein</fullName>
    </submittedName>
</protein>
<keyword evidence="9" id="KW-1185">Reference proteome</keyword>
<keyword evidence="5 7" id="KW-0472">Membrane</keyword>
<keyword evidence="1" id="KW-0808">Transferase</keyword>
<evidence type="ECO:0000313" key="8">
    <source>
        <dbReference type="EMBL" id="KAK2650470.1"/>
    </source>
</evidence>
<evidence type="ECO:0000256" key="1">
    <source>
        <dbReference type="ARBA" id="ARBA00022679"/>
    </source>
</evidence>
<keyword evidence="6" id="KW-0012">Acyltransferase</keyword>
<evidence type="ECO:0000256" key="6">
    <source>
        <dbReference type="ARBA" id="ARBA00023315"/>
    </source>
</evidence>
<comment type="caution">
    <text evidence="8">The sequence shown here is derived from an EMBL/GenBank/DDBJ whole genome shotgun (WGS) entry which is preliminary data.</text>
</comment>
<dbReference type="PANTHER" id="PTHR23063">
    <property type="entry name" value="PHOSPHOLIPID ACYLTRANSFERASE"/>
    <property type="match status" value="1"/>
</dbReference>
<evidence type="ECO:0000256" key="7">
    <source>
        <dbReference type="SAM" id="Phobius"/>
    </source>
</evidence>
<reference evidence="8" key="1">
    <citation type="journal article" date="2023" name="Plant J.">
        <title>Genome sequences and population genomics provide insights into the demographic history, inbreeding, and mutation load of two 'living fossil' tree species of Dipteronia.</title>
        <authorList>
            <person name="Feng Y."/>
            <person name="Comes H.P."/>
            <person name="Chen J."/>
            <person name="Zhu S."/>
            <person name="Lu R."/>
            <person name="Zhang X."/>
            <person name="Li P."/>
            <person name="Qiu J."/>
            <person name="Olsen K.M."/>
            <person name="Qiu Y."/>
        </authorList>
    </citation>
    <scope>NUCLEOTIDE SEQUENCE</scope>
    <source>
        <strain evidence="8">KIB01</strain>
    </source>
</reference>
<dbReference type="EMBL" id="JANJYI010000005">
    <property type="protein sequence ID" value="KAK2650470.1"/>
    <property type="molecule type" value="Genomic_DNA"/>
</dbReference>
<evidence type="ECO:0000256" key="4">
    <source>
        <dbReference type="ARBA" id="ARBA00023098"/>
    </source>
</evidence>
<dbReference type="GO" id="GO:0071618">
    <property type="term" value="F:lysophosphatidylethanolamine acyltransferase activity"/>
    <property type="evidence" value="ECO:0007669"/>
    <property type="project" value="TreeGrafter"/>
</dbReference>
<evidence type="ECO:0000256" key="3">
    <source>
        <dbReference type="ARBA" id="ARBA00022989"/>
    </source>
</evidence>
<evidence type="ECO:0000256" key="5">
    <source>
        <dbReference type="ARBA" id="ARBA00023136"/>
    </source>
</evidence>
<proteinExistence type="predicted"/>
<keyword evidence="4" id="KW-0443">Lipid metabolism</keyword>
<keyword evidence="3 7" id="KW-1133">Transmembrane helix</keyword>
<feature type="transmembrane region" description="Helical" evidence="7">
    <location>
        <begin position="69"/>
        <end position="94"/>
    </location>
</feature>
<dbReference type="PANTHER" id="PTHR23063:SF52">
    <property type="entry name" value="LYSOPHOSPHATIDYLCHOLINE ACYLTRANSFERASE"/>
    <property type="match status" value="1"/>
</dbReference>